<evidence type="ECO:0000313" key="1">
    <source>
        <dbReference type="EMBL" id="CAE0188473.1"/>
    </source>
</evidence>
<evidence type="ECO:0000313" key="2">
    <source>
        <dbReference type="EMBL" id="WZN61416.1"/>
    </source>
</evidence>
<accession>A0A7S3C7U3</accession>
<reference evidence="2 3" key="2">
    <citation type="submission" date="2024-03" db="EMBL/GenBank/DDBJ databases">
        <title>Complete genome sequence of the green alga Chloropicon roscoffensis RCC1871.</title>
        <authorList>
            <person name="Lemieux C."/>
            <person name="Pombert J.-F."/>
            <person name="Otis C."/>
            <person name="Turmel M."/>
        </authorList>
    </citation>
    <scope>NUCLEOTIDE SEQUENCE [LARGE SCALE GENOMIC DNA]</scope>
    <source>
        <strain evidence="2 3">RCC1871</strain>
    </source>
</reference>
<name>A0A7S3C7U3_9CHLO</name>
<reference evidence="1" key="1">
    <citation type="submission" date="2021-01" db="EMBL/GenBank/DDBJ databases">
        <authorList>
            <person name="Corre E."/>
            <person name="Pelletier E."/>
            <person name="Niang G."/>
            <person name="Scheremetjew M."/>
            <person name="Finn R."/>
            <person name="Kale V."/>
            <person name="Holt S."/>
            <person name="Cochrane G."/>
            <person name="Meng A."/>
            <person name="Brown T."/>
            <person name="Cohen L."/>
        </authorList>
    </citation>
    <scope>NUCLEOTIDE SEQUENCE</scope>
    <source>
        <strain evidence="1">RCC1871</strain>
    </source>
</reference>
<gene>
    <name evidence="1" type="ORF">CROS1456_LOCUS1542</name>
    <name evidence="2" type="ORF">HKI87_04g29510</name>
</gene>
<sequence>MSGLAFQGLKRGLAVVVAEGRAVAPLASWRAPFASASDSFTDKFNKKEAAEERLYFNKEDEKLLRGLLGKMKAQAETSDKFHSEKEKQALMDIVGRYDMDNKDVERLLDWRHSHDF</sequence>
<dbReference type="AlphaFoldDB" id="A0A7S3C7U3"/>
<protein>
    <submittedName>
        <fullName evidence="1">Uncharacterized protein</fullName>
    </submittedName>
</protein>
<dbReference type="EMBL" id="CP151504">
    <property type="protein sequence ID" value="WZN61416.1"/>
    <property type="molecule type" value="Genomic_DNA"/>
</dbReference>
<keyword evidence="3" id="KW-1185">Reference proteome</keyword>
<organism evidence="1">
    <name type="scientific">Chloropicon roscoffensis</name>
    <dbReference type="NCBI Taxonomy" id="1461544"/>
    <lineage>
        <taxon>Eukaryota</taxon>
        <taxon>Viridiplantae</taxon>
        <taxon>Chlorophyta</taxon>
        <taxon>Chloropicophyceae</taxon>
        <taxon>Chloropicales</taxon>
        <taxon>Chloropicaceae</taxon>
        <taxon>Chloropicon</taxon>
    </lineage>
</organism>
<evidence type="ECO:0000313" key="3">
    <source>
        <dbReference type="Proteomes" id="UP001472866"/>
    </source>
</evidence>
<dbReference type="Proteomes" id="UP001472866">
    <property type="component" value="Chromosome 04"/>
</dbReference>
<dbReference type="EMBL" id="HBHZ01001975">
    <property type="protein sequence ID" value="CAE0188473.1"/>
    <property type="molecule type" value="Transcribed_RNA"/>
</dbReference>
<proteinExistence type="predicted"/>